<dbReference type="RefSeq" id="XP_036357657.1">
    <property type="nucleotide sequence ID" value="XM_036501764.1"/>
</dbReference>
<keyword evidence="3" id="KW-0732">Signal</keyword>
<name>A0A7E6ESC4_9MOLL</name>
<feature type="region of interest" description="Disordered" evidence="1">
    <location>
        <begin position="96"/>
        <end position="116"/>
    </location>
</feature>
<dbReference type="KEGG" id="osn:115211074"/>
<protein>
    <submittedName>
        <fullName evidence="5">Uncharacterized protein LOC115211074 isoform X1</fullName>
    </submittedName>
</protein>
<keyword evidence="4" id="KW-1185">Reference proteome</keyword>
<gene>
    <name evidence="5" type="primary">LOC115211074</name>
</gene>
<evidence type="ECO:0000313" key="5">
    <source>
        <dbReference type="RefSeq" id="XP_036357657.1"/>
    </source>
</evidence>
<proteinExistence type="predicted"/>
<sequence length="158" mass="16459">MVGNHCCKIMRKLFICLCALCFLAVAAELPQTWNEYQNTNETKGIQSGGECGNITSCGGSSATSRPGGECGNITSCGGSSATSRPGGECGNITSCGGSSATSRPDMETTKDSGSNAAGTSMPNYAIIILAIISALQPFFLESSMSIESKFTFLRREKI</sequence>
<feature type="chain" id="PRO_5028829030" evidence="3">
    <location>
        <begin position="27"/>
        <end position="158"/>
    </location>
</feature>
<evidence type="ECO:0000256" key="1">
    <source>
        <dbReference type="SAM" id="MobiDB-lite"/>
    </source>
</evidence>
<keyword evidence="2" id="KW-0472">Membrane</keyword>
<keyword evidence="2" id="KW-1133">Transmembrane helix</keyword>
<reference evidence="5" key="1">
    <citation type="submission" date="2025-08" db="UniProtKB">
        <authorList>
            <consortium name="RefSeq"/>
        </authorList>
    </citation>
    <scope>IDENTIFICATION</scope>
</reference>
<feature type="signal peptide" evidence="3">
    <location>
        <begin position="1"/>
        <end position="26"/>
    </location>
</feature>
<evidence type="ECO:0000313" key="4">
    <source>
        <dbReference type="Proteomes" id="UP000515154"/>
    </source>
</evidence>
<dbReference type="AlphaFoldDB" id="A0A7E6ESC4"/>
<organism evidence="4 5">
    <name type="scientific">Octopus sinensis</name>
    <name type="common">East Asian common octopus</name>
    <dbReference type="NCBI Taxonomy" id="2607531"/>
    <lineage>
        <taxon>Eukaryota</taxon>
        <taxon>Metazoa</taxon>
        <taxon>Spiralia</taxon>
        <taxon>Lophotrochozoa</taxon>
        <taxon>Mollusca</taxon>
        <taxon>Cephalopoda</taxon>
        <taxon>Coleoidea</taxon>
        <taxon>Octopodiformes</taxon>
        <taxon>Octopoda</taxon>
        <taxon>Incirrata</taxon>
        <taxon>Octopodidae</taxon>
        <taxon>Octopus</taxon>
    </lineage>
</organism>
<evidence type="ECO:0000256" key="2">
    <source>
        <dbReference type="SAM" id="Phobius"/>
    </source>
</evidence>
<evidence type="ECO:0000256" key="3">
    <source>
        <dbReference type="SAM" id="SignalP"/>
    </source>
</evidence>
<keyword evidence="2" id="KW-0812">Transmembrane</keyword>
<feature type="transmembrane region" description="Helical" evidence="2">
    <location>
        <begin position="121"/>
        <end position="140"/>
    </location>
</feature>
<dbReference type="Proteomes" id="UP000515154">
    <property type="component" value="Linkage group LG4"/>
</dbReference>
<accession>A0A7E6ESC4</accession>